<evidence type="ECO:0000256" key="4">
    <source>
        <dbReference type="ARBA" id="ARBA00023163"/>
    </source>
</evidence>
<dbReference type="SUPFAM" id="SSF53850">
    <property type="entry name" value="Periplasmic binding protein-like II"/>
    <property type="match status" value="1"/>
</dbReference>
<keyword evidence="3" id="KW-0238">DNA-binding</keyword>
<dbReference type="InterPro" id="IPR036390">
    <property type="entry name" value="WH_DNA-bd_sf"/>
</dbReference>
<dbReference type="Gene3D" id="3.40.190.10">
    <property type="entry name" value="Periplasmic binding protein-like II"/>
    <property type="match status" value="2"/>
</dbReference>
<dbReference type="GO" id="GO:0010628">
    <property type="term" value="P:positive regulation of gene expression"/>
    <property type="evidence" value="ECO:0007669"/>
    <property type="project" value="TreeGrafter"/>
</dbReference>
<gene>
    <name evidence="6" type="ORF">E4O92_22040</name>
</gene>
<dbReference type="RefSeq" id="WP_135191818.1">
    <property type="nucleotide sequence ID" value="NZ_SPUM01000140.1"/>
</dbReference>
<evidence type="ECO:0000256" key="3">
    <source>
        <dbReference type="ARBA" id="ARBA00023125"/>
    </source>
</evidence>
<dbReference type="OrthoDB" id="110033at2"/>
<proteinExistence type="inferred from homology"/>
<dbReference type="Pfam" id="PF00126">
    <property type="entry name" value="HTH_1"/>
    <property type="match status" value="1"/>
</dbReference>
<dbReference type="GO" id="GO:0043565">
    <property type="term" value="F:sequence-specific DNA binding"/>
    <property type="evidence" value="ECO:0007669"/>
    <property type="project" value="TreeGrafter"/>
</dbReference>
<dbReference type="SUPFAM" id="SSF46785">
    <property type="entry name" value="Winged helix' DNA-binding domain"/>
    <property type="match status" value="1"/>
</dbReference>
<dbReference type="EMBL" id="SPUM01000140">
    <property type="protein sequence ID" value="TFW28334.1"/>
    <property type="molecule type" value="Genomic_DNA"/>
</dbReference>
<dbReference type="PRINTS" id="PR00039">
    <property type="entry name" value="HTHLYSR"/>
</dbReference>
<dbReference type="Proteomes" id="UP000297258">
    <property type="component" value="Unassembled WGS sequence"/>
</dbReference>
<dbReference type="AlphaFoldDB" id="A0A4Y9SSY7"/>
<organism evidence="6 7">
    <name type="scientific">Massilia horti</name>
    <dbReference type="NCBI Taxonomy" id="2562153"/>
    <lineage>
        <taxon>Bacteria</taxon>
        <taxon>Pseudomonadati</taxon>
        <taxon>Pseudomonadota</taxon>
        <taxon>Betaproteobacteria</taxon>
        <taxon>Burkholderiales</taxon>
        <taxon>Oxalobacteraceae</taxon>
        <taxon>Telluria group</taxon>
        <taxon>Massilia</taxon>
    </lineage>
</organism>
<comment type="caution">
    <text evidence="6">The sequence shown here is derived from an EMBL/GenBank/DDBJ whole genome shotgun (WGS) entry which is preliminary data.</text>
</comment>
<dbReference type="GO" id="GO:0009089">
    <property type="term" value="P:lysine biosynthetic process via diaminopimelate"/>
    <property type="evidence" value="ECO:0007669"/>
    <property type="project" value="TreeGrafter"/>
</dbReference>
<sequence length="301" mass="32501">MRLRHIEVFHAIMQVGTISGAAQVLHISQPAVTKVLQHAELQLGMPLFERVRGKLYPKPEAHRLFAETEKLNRDLQGIRRLAASLKGRAMETVRLVSTPTIAVSVLPTALTHWRRDFPQTRCELATYHTSEIVNALRLGEADLALSLQDPRHPGIVAEPIAQGLLTVLAPSGTWSEAECAEPITANGLSGELIGLADRDPLGEMVVAACEAQGVHPVFQTVVQTYQIARALVEAGAGTAILDPFTAASSVCGKVQRRTWAPELPVHLYLLTASHAPLSHGARELVNCIGATARALLEKGCQ</sequence>
<evidence type="ECO:0000313" key="7">
    <source>
        <dbReference type="Proteomes" id="UP000297258"/>
    </source>
</evidence>
<evidence type="ECO:0000256" key="1">
    <source>
        <dbReference type="ARBA" id="ARBA00009437"/>
    </source>
</evidence>
<dbReference type="InterPro" id="IPR000847">
    <property type="entry name" value="LysR_HTH_N"/>
</dbReference>
<dbReference type="PANTHER" id="PTHR30427">
    <property type="entry name" value="TRANSCRIPTIONAL ACTIVATOR PROTEIN LYSR"/>
    <property type="match status" value="1"/>
</dbReference>
<reference evidence="6 7" key="1">
    <citation type="submission" date="2019-03" db="EMBL/GenBank/DDBJ databases">
        <title>Draft genome of Massilia hortus sp. nov., a novel bacterial species of the Oxalobacteraceae family.</title>
        <authorList>
            <person name="Peta V."/>
            <person name="Raths R."/>
            <person name="Bucking H."/>
        </authorList>
    </citation>
    <scope>NUCLEOTIDE SEQUENCE [LARGE SCALE GENOMIC DNA]</scope>
    <source>
        <strain evidence="6 7">ONC3</strain>
    </source>
</reference>
<keyword evidence="7" id="KW-1185">Reference proteome</keyword>
<dbReference type="Pfam" id="PF03466">
    <property type="entry name" value="LysR_substrate"/>
    <property type="match status" value="1"/>
</dbReference>
<dbReference type="PROSITE" id="PS50931">
    <property type="entry name" value="HTH_LYSR"/>
    <property type="match status" value="1"/>
</dbReference>
<dbReference type="InterPro" id="IPR036388">
    <property type="entry name" value="WH-like_DNA-bd_sf"/>
</dbReference>
<protein>
    <submittedName>
        <fullName evidence="6">LysR family transcriptional regulator</fullName>
    </submittedName>
</protein>
<evidence type="ECO:0000313" key="6">
    <source>
        <dbReference type="EMBL" id="TFW28334.1"/>
    </source>
</evidence>
<dbReference type="InterPro" id="IPR005119">
    <property type="entry name" value="LysR_subst-bd"/>
</dbReference>
<feature type="domain" description="HTH lysR-type" evidence="5">
    <location>
        <begin position="1"/>
        <end position="58"/>
    </location>
</feature>
<keyword evidence="4" id="KW-0804">Transcription</keyword>
<accession>A0A4Y9SSY7</accession>
<name>A0A4Y9SSY7_9BURK</name>
<evidence type="ECO:0000256" key="2">
    <source>
        <dbReference type="ARBA" id="ARBA00023015"/>
    </source>
</evidence>
<keyword evidence="2" id="KW-0805">Transcription regulation</keyword>
<evidence type="ECO:0000259" key="5">
    <source>
        <dbReference type="PROSITE" id="PS50931"/>
    </source>
</evidence>
<dbReference type="GO" id="GO:0003700">
    <property type="term" value="F:DNA-binding transcription factor activity"/>
    <property type="evidence" value="ECO:0007669"/>
    <property type="project" value="InterPro"/>
</dbReference>
<comment type="similarity">
    <text evidence="1">Belongs to the LysR transcriptional regulatory family.</text>
</comment>
<dbReference type="PANTHER" id="PTHR30427:SF1">
    <property type="entry name" value="TRANSCRIPTIONAL ACTIVATOR PROTEIN LYSR"/>
    <property type="match status" value="1"/>
</dbReference>
<dbReference type="Gene3D" id="1.10.10.10">
    <property type="entry name" value="Winged helix-like DNA-binding domain superfamily/Winged helix DNA-binding domain"/>
    <property type="match status" value="1"/>
</dbReference>